<dbReference type="EMBL" id="JACBZD010000001">
    <property type="protein sequence ID" value="NYI05424.1"/>
    <property type="molecule type" value="Genomic_DNA"/>
</dbReference>
<sequence>MSAPYNPGQQPGGPAYPQQQGQFPGQAPGQFQGQPSPYFNQAGGPVPPQQPQQRRRSPMKLIRNVGIPVLGLIIAIGGFVANQNSDSNQAEVGDCVQNQASASDANLEIVDCSTEGETFLVLAKFEDTTDDSRCEEFPEYVASYTEVYGSSEFLLCLGEPA</sequence>
<accession>A0A852ZXH1</accession>
<organism evidence="3 4">
    <name type="scientific">Allostreptomyces psammosilenae</name>
    <dbReference type="NCBI Taxonomy" id="1892865"/>
    <lineage>
        <taxon>Bacteria</taxon>
        <taxon>Bacillati</taxon>
        <taxon>Actinomycetota</taxon>
        <taxon>Actinomycetes</taxon>
        <taxon>Kitasatosporales</taxon>
        <taxon>Streptomycetaceae</taxon>
        <taxon>Allostreptomyces</taxon>
    </lineage>
</organism>
<evidence type="ECO:0000256" key="1">
    <source>
        <dbReference type="SAM" id="MobiDB-lite"/>
    </source>
</evidence>
<feature type="region of interest" description="Disordered" evidence="1">
    <location>
        <begin position="1"/>
        <end position="60"/>
    </location>
</feature>
<feature type="transmembrane region" description="Helical" evidence="2">
    <location>
        <begin position="61"/>
        <end position="81"/>
    </location>
</feature>
<dbReference type="AlphaFoldDB" id="A0A852ZXH1"/>
<comment type="caution">
    <text evidence="3">The sequence shown here is derived from an EMBL/GenBank/DDBJ whole genome shotgun (WGS) entry which is preliminary data.</text>
</comment>
<dbReference type="RefSeq" id="WP_179814160.1">
    <property type="nucleotide sequence ID" value="NZ_JACBZD010000001.1"/>
</dbReference>
<keyword evidence="4" id="KW-1185">Reference proteome</keyword>
<protein>
    <submittedName>
        <fullName evidence="3">Uncharacterized protein</fullName>
    </submittedName>
</protein>
<evidence type="ECO:0000256" key="2">
    <source>
        <dbReference type="SAM" id="Phobius"/>
    </source>
</evidence>
<keyword evidence="2" id="KW-1133">Transmembrane helix</keyword>
<feature type="compositionally biased region" description="Low complexity" evidence="1">
    <location>
        <begin position="7"/>
        <end position="35"/>
    </location>
</feature>
<keyword evidence="2" id="KW-0812">Transmembrane</keyword>
<dbReference type="Proteomes" id="UP000567795">
    <property type="component" value="Unassembled WGS sequence"/>
</dbReference>
<gene>
    <name evidence="3" type="ORF">FHU37_002367</name>
</gene>
<proteinExistence type="predicted"/>
<evidence type="ECO:0000313" key="4">
    <source>
        <dbReference type="Proteomes" id="UP000567795"/>
    </source>
</evidence>
<keyword evidence="2" id="KW-0472">Membrane</keyword>
<evidence type="ECO:0000313" key="3">
    <source>
        <dbReference type="EMBL" id="NYI05424.1"/>
    </source>
</evidence>
<name>A0A852ZXH1_9ACTN</name>
<reference evidence="3 4" key="1">
    <citation type="submission" date="2020-07" db="EMBL/GenBank/DDBJ databases">
        <title>Sequencing the genomes of 1000 actinobacteria strains.</title>
        <authorList>
            <person name="Klenk H.-P."/>
        </authorList>
    </citation>
    <scope>NUCLEOTIDE SEQUENCE [LARGE SCALE GENOMIC DNA]</scope>
    <source>
        <strain evidence="3 4">DSM 42178</strain>
    </source>
</reference>